<evidence type="ECO:0000256" key="3">
    <source>
        <dbReference type="ARBA" id="ARBA00022553"/>
    </source>
</evidence>
<dbReference type="GO" id="GO:0000155">
    <property type="term" value="F:phosphorelay sensor kinase activity"/>
    <property type="evidence" value="ECO:0007669"/>
    <property type="project" value="InterPro"/>
</dbReference>
<keyword evidence="4 10" id="KW-0808">Transferase</keyword>
<evidence type="ECO:0000259" key="9">
    <source>
        <dbReference type="PROSITE" id="PS50109"/>
    </source>
</evidence>
<dbReference type="GO" id="GO:0005524">
    <property type="term" value="F:ATP binding"/>
    <property type="evidence" value="ECO:0007669"/>
    <property type="project" value="UniProtKB-KW"/>
</dbReference>
<evidence type="ECO:0000256" key="1">
    <source>
        <dbReference type="ARBA" id="ARBA00000085"/>
    </source>
</evidence>
<evidence type="ECO:0000313" key="10">
    <source>
        <dbReference type="EMBL" id="XBS18860.1"/>
    </source>
</evidence>
<gene>
    <name evidence="10" type="primary">prsK</name>
    <name evidence="10" type="ORF">Q9L42_010780</name>
</gene>
<dbReference type="PRINTS" id="PR00344">
    <property type="entry name" value="BCTRLSENSOR"/>
</dbReference>
<dbReference type="AlphaFoldDB" id="A0AAU7NPI2"/>
<dbReference type="Gene3D" id="3.30.450.40">
    <property type="match status" value="1"/>
</dbReference>
<dbReference type="PANTHER" id="PTHR43065">
    <property type="entry name" value="SENSOR HISTIDINE KINASE"/>
    <property type="match status" value="1"/>
</dbReference>
<dbReference type="RefSeq" id="WP_349431053.1">
    <property type="nucleotide sequence ID" value="NZ_CP157743.1"/>
</dbReference>
<evidence type="ECO:0000256" key="7">
    <source>
        <dbReference type="ARBA" id="ARBA00022840"/>
    </source>
</evidence>
<dbReference type="Proteomes" id="UP001225378">
    <property type="component" value="Chromosome"/>
</dbReference>
<keyword evidence="7" id="KW-0067">ATP-binding</keyword>
<dbReference type="InterPro" id="IPR036890">
    <property type="entry name" value="HATPase_C_sf"/>
</dbReference>
<dbReference type="NCBIfam" id="TIGR02916">
    <property type="entry name" value="PEP_his_kin"/>
    <property type="match status" value="1"/>
</dbReference>
<evidence type="ECO:0000313" key="11">
    <source>
        <dbReference type="Proteomes" id="UP001225378"/>
    </source>
</evidence>
<dbReference type="KEGG" id="mech:Q9L42_010780"/>
<evidence type="ECO:0000256" key="6">
    <source>
        <dbReference type="ARBA" id="ARBA00022777"/>
    </source>
</evidence>
<dbReference type="SMART" id="SM00387">
    <property type="entry name" value="HATPase_c"/>
    <property type="match status" value="1"/>
</dbReference>
<proteinExistence type="predicted"/>
<dbReference type="SUPFAM" id="SSF55874">
    <property type="entry name" value="ATPase domain of HSP90 chaperone/DNA topoisomerase II/histidine kinase"/>
    <property type="match status" value="1"/>
</dbReference>
<keyword evidence="6 10" id="KW-0418">Kinase</keyword>
<keyword evidence="8" id="KW-0902">Two-component regulatory system</keyword>
<dbReference type="EC" id="2.7.13.3" evidence="2"/>
<accession>A0AAU7NPI2</accession>
<dbReference type="InterPro" id="IPR005467">
    <property type="entry name" value="His_kinase_dom"/>
</dbReference>
<dbReference type="CDD" id="cd00082">
    <property type="entry name" value="HisKA"/>
    <property type="match status" value="1"/>
</dbReference>
<dbReference type="InterPro" id="IPR004358">
    <property type="entry name" value="Sig_transdc_His_kin-like_C"/>
</dbReference>
<dbReference type="SUPFAM" id="SSF55781">
    <property type="entry name" value="GAF domain-like"/>
    <property type="match status" value="1"/>
</dbReference>
<dbReference type="Pfam" id="PF02518">
    <property type="entry name" value="HATPase_c"/>
    <property type="match status" value="1"/>
</dbReference>
<organism evidence="10 11">
    <name type="scientific">Methylomarinum roseum</name>
    <dbReference type="NCBI Taxonomy" id="3067653"/>
    <lineage>
        <taxon>Bacteria</taxon>
        <taxon>Pseudomonadati</taxon>
        <taxon>Pseudomonadota</taxon>
        <taxon>Gammaproteobacteria</taxon>
        <taxon>Methylococcales</taxon>
        <taxon>Methylococcaceae</taxon>
        <taxon>Methylomarinum</taxon>
    </lineage>
</organism>
<sequence>MAILLLTVFFVSGQVRALAKVYFSKHFFQHRYDYRDEWIKLSRTLAQLKSIDETSGYIVKTLADLVDSSGGGLWLKNEQGDYYLAENSNLGFNALQLIDSKDPTLGFVKKNQWVIDFVEYFNDPDIYAEAGLEKWYARQNNIWLIVPLFLQNDLEAFVVLSKPRVARQIDWQDHDLLKTVGMQLANALALIRASEDLSRTKQFEAYSRLSAFLVHDLKNLVAQIALIVKNSEKHKHNPEFIDDSIETLENVVSKMQRILTQLKKGDVKKIDSHRQVDLREVINDVELQQNNNKPRLQLVLACKNALIKGDKAKLISIIGHLVQNAQDATAEDGIVKLELHKQERSAIVKIIDNGCGMDQNFIQQRLFKPFDTTKGNAGMGIGVYEAREYMLQHSGQIKVESEPGAGTTFTLTFPLRVNGAFL</sequence>
<dbReference type="PROSITE" id="PS50109">
    <property type="entry name" value="HIS_KIN"/>
    <property type="match status" value="1"/>
</dbReference>
<comment type="catalytic activity">
    <reaction evidence="1">
        <text>ATP + protein L-histidine = ADP + protein N-phospho-L-histidine.</text>
        <dbReference type="EC" id="2.7.13.3"/>
    </reaction>
</comment>
<evidence type="ECO:0000256" key="5">
    <source>
        <dbReference type="ARBA" id="ARBA00022741"/>
    </source>
</evidence>
<dbReference type="InterPro" id="IPR029016">
    <property type="entry name" value="GAF-like_dom_sf"/>
</dbReference>
<dbReference type="Gene3D" id="3.30.565.10">
    <property type="entry name" value="Histidine kinase-like ATPase, C-terminal domain"/>
    <property type="match status" value="1"/>
</dbReference>
<evidence type="ECO:0000256" key="2">
    <source>
        <dbReference type="ARBA" id="ARBA00012438"/>
    </source>
</evidence>
<dbReference type="InterPro" id="IPR014265">
    <property type="entry name" value="XrtA/PrsK"/>
</dbReference>
<evidence type="ECO:0000256" key="4">
    <source>
        <dbReference type="ARBA" id="ARBA00022679"/>
    </source>
</evidence>
<name>A0AAU7NPI2_9GAMM</name>
<evidence type="ECO:0000256" key="8">
    <source>
        <dbReference type="ARBA" id="ARBA00023012"/>
    </source>
</evidence>
<dbReference type="EMBL" id="CP157743">
    <property type="protein sequence ID" value="XBS18860.1"/>
    <property type="molecule type" value="Genomic_DNA"/>
</dbReference>
<reference evidence="10 11" key="1">
    <citation type="journal article" date="2024" name="Microbiology">
        <title>Methylomarinum rosea sp. nov., a novel halophilic methanotrophic bacterium from the hypersaline Lake Elton.</title>
        <authorList>
            <person name="Suleimanov R.Z."/>
            <person name="Oshkin I.Y."/>
            <person name="Danilova O.V."/>
            <person name="Suzina N.E."/>
            <person name="Dedysh S.N."/>
        </authorList>
    </citation>
    <scope>NUCLEOTIDE SEQUENCE [LARGE SCALE GENOMIC DNA]</scope>
    <source>
        <strain evidence="10 11">Ch1-1</strain>
    </source>
</reference>
<keyword evidence="11" id="KW-1185">Reference proteome</keyword>
<dbReference type="InterPro" id="IPR003661">
    <property type="entry name" value="HisK_dim/P_dom"/>
</dbReference>
<keyword evidence="5" id="KW-0547">Nucleotide-binding</keyword>
<dbReference type="PANTHER" id="PTHR43065:SF10">
    <property type="entry name" value="PEROXIDE STRESS-ACTIVATED HISTIDINE KINASE MAK3"/>
    <property type="match status" value="1"/>
</dbReference>
<feature type="domain" description="Histidine kinase" evidence="9">
    <location>
        <begin position="212"/>
        <end position="417"/>
    </location>
</feature>
<dbReference type="InterPro" id="IPR003594">
    <property type="entry name" value="HATPase_dom"/>
</dbReference>
<keyword evidence="3" id="KW-0597">Phosphoprotein</keyword>
<protein>
    <recommendedName>
        <fullName evidence="2">histidine kinase</fullName>
        <ecNumber evidence="2">2.7.13.3</ecNumber>
    </recommendedName>
</protein>